<dbReference type="InterPro" id="IPR032675">
    <property type="entry name" value="LRR_dom_sf"/>
</dbReference>
<dbReference type="eggNOG" id="ENOG502SBJ8">
    <property type="taxonomic scope" value="Eukaryota"/>
</dbReference>
<reference evidence="2 3" key="1">
    <citation type="journal article" date="2009" name="Nature">
        <title>Evolution of pathogenicity and sexual reproduction in eight Candida genomes.</title>
        <authorList>
            <person name="Butler G."/>
            <person name="Rasmussen M.D."/>
            <person name="Lin M.F."/>
            <person name="Santos M.A."/>
            <person name="Sakthikumar S."/>
            <person name="Munro C.A."/>
            <person name="Rheinbay E."/>
            <person name="Grabherr M."/>
            <person name="Forche A."/>
            <person name="Reedy J.L."/>
            <person name="Agrafioti I."/>
            <person name="Arnaud M.B."/>
            <person name="Bates S."/>
            <person name="Brown A.J."/>
            <person name="Brunke S."/>
            <person name="Costanzo M.C."/>
            <person name="Fitzpatrick D.A."/>
            <person name="de Groot P.W."/>
            <person name="Harris D."/>
            <person name="Hoyer L.L."/>
            <person name="Hube B."/>
            <person name="Klis F.M."/>
            <person name="Kodira C."/>
            <person name="Lennard N."/>
            <person name="Logue M.E."/>
            <person name="Martin R."/>
            <person name="Neiman A.M."/>
            <person name="Nikolaou E."/>
            <person name="Quail M.A."/>
            <person name="Quinn J."/>
            <person name="Santos M.C."/>
            <person name="Schmitzberger F.F."/>
            <person name="Sherlock G."/>
            <person name="Shah P."/>
            <person name="Silverstein K.A."/>
            <person name="Skrzypek M.S."/>
            <person name="Soll D."/>
            <person name="Staggs R."/>
            <person name="Stansfield I."/>
            <person name="Stumpf M.P."/>
            <person name="Sudbery P.E."/>
            <person name="Srikantha T."/>
            <person name="Zeng Q."/>
            <person name="Berman J."/>
            <person name="Berriman M."/>
            <person name="Heitman J."/>
            <person name="Gow N.A."/>
            <person name="Lorenz M.C."/>
            <person name="Birren B.W."/>
            <person name="Kellis M."/>
            <person name="Cuomo C.A."/>
        </authorList>
    </citation>
    <scope>NUCLEOTIDE SEQUENCE [LARGE SCALE GENOMIC DNA]</scope>
    <source>
        <strain evidence="3">ATCC MYA-3404 / T1</strain>
    </source>
</reference>
<gene>
    <name evidence="2" type="ORF">CTRG_03106</name>
</gene>
<organism evidence="2 3">
    <name type="scientific">Candida tropicalis (strain ATCC MYA-3404 / T1)</name>
    <name type="common">Yeast</name>
    <dbReference type="NCBI Taxonomy" id="294747"/>
    <lineage>
        <taxon>Eukaryota</taxon>
        <taxon>Fungi</taxon>
        <taxon>Dikarya</taxon>
        <taxon>Ascomycota</taxon>
        <taxon>Saccharomycotina</taxon>
        <taxon>Pichiomycetes</taxon>
        <taxon>Debaryomycetaceae</taxon>
        <taxon>Candida/Lodderomyces clade</taxon>
        <taxon>Candida</taxon>
    </lineage>
</organism>
<sequence length="429" mass="49194">MKQQRSSINRRISRGRGNYSNKKKWKRDGKENKPKKDNDEEIINRASKIGGTSNQFDFVDSISSQPSYKWTDLTPAPLASSDITPPRKKTITSLKSLCALELAKNVQLIDSKLLDAAPWSIWKLVWLNILKFGQDSPSIYRKFVNKFHNHHSFKAHRLPIGSNDIRHELILASSIPGNRLHRFETVFRNIHLEDILQFINMWNPSVFMDLSLVKMQRDDYFTIFNINDLMVLNLSNHEIDNTIIGALCSSIKSGKLSKLKLLKIHNTRVTPTGILDLFKLSNSSSVLSCIETDIHMSLDKDGYVTGTGWHKLDKTRHSLICKLPLGLKLSTLIRQKIIDSRSINLNEESILDLMMVDEVSNDKHTTEVTINGAWDLRTKAARRVYLGETFVLNRKVTSEEKRISTLSSKPQPRKKQKRVQLNAKEFFCI</sequence>
<evidence type="ECO:0000313" key="2">
    <source>
        <dbReference type="EMBL" id="EER32681.1"/>
    </source>
</evidence>
<name>C5MAL4_CANTT</name>
<dbReference type="SUPFAM" id="SSF52047">
    <property type="entry name" value="RNI-like"/>
    <property type="match status" value="1"/>
</dbReference>
<dbReference type="OrthoDB" id="4078956at2759"/>
<dbReference type="KEGG" id="ctp:CTRG_03106"/>
<dbReference type="EMBL" id="GG692398">
    <property type="protein sequence ID" value="EER32681.1"/>
    <property type="molecule type" value="Genomic_DNA"/>
</dbReference>
<dbReference type="AlphaFoldDB" id="C5MAL4"/>
<dbReference type="RefSeq" id="XP_002548809.1">
    <property type="nucleotide sequence ID" value="XM_002548763.1"/>
</dbReference>
<dbReference type="Gene3D" id="3.80.10.10">
    <property type="entry name" value="Ribonuclease Inhibitor"/>
    <property type="match status" value="1"/>
</dbReference>
<keyword evidence="3" id="KW-1185">Reference proteome</keyword>
<dbReference type="VEuPathDB" id="FungiDB:CTRG_03106"/>
<protein>
    <submittedName>
        <fullName evidence="2">Uncharacterized protein</fullName>
    </submittedName>
</protein>
<dbReference type="Proteomes" id="UP000002037">
    <property type="component" value="Unassembled WGS sequence"/>
</dbReference>
<proteinExistence type="predicted"/>
<accession>C5MAL4</accession>
<evidence type="ECO:0000313" key="3">
    <source>
        <dbReference type="Proteomes" id="UP000002037"/>
    </source>
</evidence>
<feature type="compositionally biased region" description="Low complexity" evidence="1">
    <location>
        <begin position="1"/>
        <end position="18"/>
    </location>
</feature>
<dbReference type="HOGENOM" id="CLU_050407_0_0_1"/>
<feature type="compositionally biased region" description="Basic and acidic residues" evidence="1">
    <location>
        <begin position="28"/>
        <end position="38"/>
    </location>
</feature>
<feature type="region of interest" description="Disordered" evidence="1">
    <location>
        <begin position="1"/>
        <end position="41"/>
    </location>
</feature>
<dbReference type="GeneID" id="8297726"/>
<evidence type="ECO:0000256" key="1">
    <source>
        <dbReference type="SAM" id="MobiDB-lite"/>
    </source>
</evidence>